<dbReference type="InterPro" id="IPR023346">
    <property type="entry name" value="Lysozyme-like_dom_sf"/>
</dbReference>
<proteinExistence type="predicted"/>
<comment type="caution">
    <text evidence="1">The sequence shown here is derived from an EMBL/GenBank/DDBJ whole genome shotgun (WGS) entry which is preliminary data.</text>
</comment>
<dbReference type="SUPFAM" id="SSF53955">
    <property type="entry name" value="Lysozyme-like"/>
    <property type="match status" value="1"/>
</dbReference>
<dbReference type="RefSeq" id="WP_346335872.1">
    <property type="nucleotide sequence ID" value="NZ_JBBYXI010000001.1"/>
</dbReference>
<gene>
    <name evidence="1" type="ORF">WJT86_02315</name>
</gene>
<organism evidence="1 2">
    <name type="scientific">Hohaiivirga grylli</name>
    <dbReference type="NCBI Taxonomy" id="3133970"/>
    <lineage>
        <taxon>Bacteria</taxon>
        <taxon>Pseudomonadati</taxon>
        <taxon>Pseudomonadota</taxon>
        <taxon>Alphaproteobacteria</taxon>
        <taxon>Hyphomicrobiales</taxon>
        <taxon>Methylobacteriaceae</taxon>
        <taxon>Hohaiivirga</taxon>
    </lineage>
</organism>
<protein>
    <submittedName>
        <fullName evidence="1">Lytic transglycosylase domain-containing protein</fullName>
    </submittedName>
</protein>
<dbReference type="Gene3D" id="1.10.530.10">
    <property type="match status" value="1"/>
</dbReference>
<keyword evidence="2" id="KW-1185">Reference proteome</keyword>
<evidence type="ECO:0000313" key="1">
    <source>
        <dbReference type="EMBL" id="MEN3929894.1"/>
    </source>
</evidence>
<reference evidence="1 2" key="1">
    <citation type="submission" date="2024-04" db="EMBL/GenBank/DDBJ databases">
        <title>A novel species isolated from cricket.</title>
        <authorList>
            <person name="Wang H.-C."/>
        </authorList>
    </citation>
    <scope>NUCLEOTIDE SEQUENCE [LARGE SCALE GENOMIC DNA]</scope>
    <source>
        <strain evidence="1 2">WL0021</strain>
    </source>
</reference>
<dbReference type="Proteomes" id="UP001418637">
    <property type="component" value="Unassembled WGS sequence"/>
</dbReference>
<evidence type="ECO:0000313" key="2">
    <source>
        <dbReference type="Proteomes" id="UP001418637"/>
    </source>
</evidence>
<sequence>MSLGILTIGLSIKVATATGLPAQPANVVVNTSYDDQSLSAWEEAMEQVREAFPADIEPPRTFSDLALQRKLTCSSEDMISFGSRAVPCWLVETIVQAAYETDTDAVYLLALADKESSFRWDAKASTSTARGLFQFLNGTWLEVIKDYGAQHNLEEEAAAIVSKGGKLMIEDKVMSERVMNLRYNPYVAAVMAAELLKRDAARVEERLGRELFRSEYYFTHFLGASSASKLMRAKASKPSTAASKLLPKAARANKSLFVSRKGKKTRAITVAEFHQRLEGMMKYRFEKYAKLETAVVAQADIPEQE</sequence>
<accession>A0ABV0BG48</accession>
<dbReference type="EMBL" id="JBBYXI010000001">
    <property type="protein sequence ID" value="MEN3929894.1"/>
    <property type="molecule type" value="Genomic_DNA"/>
</dbReference>
<name>A0ABV0BG48_9HYPH</name>